<feature type="transmembrane region" description="Helical" evidence="1">
    <location>
        <begin position="101"/>
        <end position="121"/>
    </location>
</feature>
<dbReference type="EMBL" id="MFAZ01000026">
    <property type="protein sequence ID" value="OGD86928.1"/>
    <property type="molecule type" value="Genomic_DNA"/>
</dbReference>
<evidence type="ECO:0000256" key="1">
    <source>
        <dbReference type="SAM" id="Phobius"/>
    </source>
</evidence>
<dbReference type="Proteomes" id="UP000179102">
    <property type="component" value="Unassembled WGS sequence"/>
</dbReference>
<evidence type="ECO:0000313" key="3">
    <source>
        <dbReference type="Proteomes" id="UP000179102"/>
    </source>
</evidence>
<name>A0A1F5G501_9BACT</name>
<protein>
    <submittedName>
        <fullName evidence="2">Uncharacterized protein</fullName>
    </submittedName>
</protein>
<keyword evidence="1" id="KW-1133">Transmembrane helix</keyword>
<keyword evidence="1" id="KW-0472">Membrane</keyword>
<gene>
    <name evidence="2" type="ORF">A2870_00385</name>
</gene>
<feature type="transmembrane region" description="Helical" evidence="1">
    <location>
        <begin position="45"/>
        <end position="63"/>
    </location>
</feature>
<keyword evidence="1" id="KW-0812">Transmembrane</keyword>
<reference evidence="2 3" key="1">
    <citation type="journal article" date="2016" name="Nat. Commun.">
        <title>Thousands of microbial genomes shed light on interconnected biogeochemical processes in an aquifer system.</title>
        <authorList>
            <person name="Anantharaman K."/>
            <person name="Brown C.T."/>
            <person name="Hug L.A."/>
            <person name="Sharon I."/>
            <person name="Castelle C.J."/>
            <person name="Probst A.J."/>
            <person name="Thomas B.C."/>
            <person name="Singh A."/>
            <person name="Wilkins M.J."/>
            <person name="Karaoz U."/>
            <person name="Brodie E.L."/>
            <person name="Williams K.H."/>
            <person name="Hubbard S.S."/>
            <person name="Banfield J.F."/>
        </authorList>
    </citation>
    <scope>NUCLEOTIDE SEQUENCE [LARGE SCALE GENOMIC DNA]</scope>
</reference>
<dbReference type="STRING" id="1797711.A2870_00385"/>
<organism evidence="2 3">
    <name type="scientific">Candidatus Curtissbacteria bacterium RIFCSPHIGHO2_01_FULL_41_11</name>
    <dbReference type="NCBI Taxonomy" id="1797711"/>
    <lineage>
        <taxon>Bacteria</taxon>
        <taxon>Candidatus Curtissiibacteriota</taxon>
    </lineage>
</organism>
<sequence>MMQLKDLLKLPPERHYYGDLVRALFLLVGIIMLITLPLFKEIIPFPFYISIFSIILINVFAGLTNPNQLIVILLDNLISLSGLVVFEFFAIKSILNNSSNLFYLVNQLLAVVLFFALYYSIKSLRGFLIKEGR</sequence>
<comment type="caution">
    <text evidence="2">The sequence shown here is derived from an EMBL/GenBank/DDBJ whole genome shotgun (WGS) entry which is preliminary data.</text>
</comment>
<accession>A0A1F5G501</accession>
<feature type="transmembrane region" description="Helical" evidence="1">
    <location>
        <begin position="20"/>
        <end position="39"/>
    </location>
</feature>
<dbReference type="AlphaFoldDB" id="A0A1F5G501"/>
<feature type="transmembrane region" description="Helical" evidence="1">
    <location>
        <begin position="70"/>
        <end position="95"/>
    </location>
</feature>
<evidence type="ECO:0000313" key="2">
    <source>
        <dbReference type="EMBL" id="OGD86928.1"/>
    </source>
</evidence>
<proteinExistence type="predicted"/>